<dbReference type="InterPro" id="IPR008936">
    <property type="entry name" value="Rho_GTPase_activation_prot"/>
</dbReference>
<evidence type="ECO:0000313" key="9">
    <source>
        <dbReference type="Proteomes" id="UP000646827"/>
    </source>
</evidence>
<dbReference type="PANTHER" id="PTHR14963:SF1">
    <property type="entry name" value="RHO GTPASE-ACTIVATING PROTEIN CONUNDRUM"/>
    <property type="match status" value="1"/>
</dbReference>
<feature type="domain" description="LIM zinc-binding" evidence="6">
    <location>
        <begin position="27"/>
        <end position="88"/>
    </location>
</feature>
<dbReference type="PROSITE" id="PS00478">
    <property type="entry name" value="LIM_DOMAIN_1"/>
    <property type="match status" value="2"/>
</dbReference>
<dbReference type="Gene3D" id="2.10.110.10">
    <property type="entry name" value="Cysteine Rich Protein"/>
    <property type="match status" value="4"/>
</dbReference>
<dbReference type="SUPFAM" id="SSF48350">
    <property type="entry name" value="GTPase activation domain, GAP"/>
    <property type="match status" value="1"/>
</dbReference>
<dbReference type="Pfam" id="PF00620">
    <property type="entry name" value="RhoGAP"/>
    <property type="match status" value="1"/>
</dbReference>
<dbReference type="Pfam" id="PF00412">
    <property type="entry name" value="LIM"/>
    <property type="match status" value="2"/>
</dbReference>
<feature type="domain" description="LIM zinc-binding" evidence="6">
    <location>
        <begin position="401"/>
        <end position="464"/>
    </location>
</feature>
<feature type="region of interest" description="Disordered" evidence="5">
    <location>
        <begin position="1"/>
        <end position="24"/>
    </location>
</feature>
<keyword evidence="4" id="KW-0440">LIM domain</keyword>
<dbReference type="SMART" id="SM00132">
    <property type="entry name" value="LIM"/>
    <property type="match status" value="3"/>
</dbReference>
<dbReference type="OrthoDB" id="20689at2759"/>
<dbReference type="PANTHER" id="PTHR14963">
    <property type="entry name" value="RHO GTPASE ACTIVATING PROTEIN 18,19-RELATED"/>
    <property type="match status" value="1"/>
</dbReference>
<comment type="caution">
    <text evidence="8">The sequence shown here is derived from an EMBL/GenBank/DDBJ whole genome shotgun (WGS) entry which is preliminary data.</text>
</comment>
<evidence type="ECO:0000256" key="3">
    <source>
        <dbReference type="ARBA" id="ARBA00022833"/>
    </source>
</evidence>
<evidence type="ECO:0000256" key="1">
    <source>
        <dbReference type="ARBA" id="ARBA00022468"/>
    </source>
</evidence>
<keyword evidence="1" id="KW-0343">GTPase activation</keyword>
<dbReference type="Gene3D" id="1.10.555.10">
    <property type="entry name" value="Rho GTPase activation protein"/>
    <property type="match status" value="1"/>
</dbReference>
<evidence type="ECO:0000256" key="2">
    <source>
        <dbReference type="ARBA" id="ARBA00022723"/>
    </source>
</evidence>
<dbReference type="GO" id="GO:0005737">
    <property type="term" value="C:cytoplasm"/>
    <property type="evidence" value="ECO:0007669"/>
    <property type="project" value="TreeGrafter"/>
</dbReference>
<gene>
    <name evidence="8" type="ORF">INT45_005361</name>
</gene>
<dbReference type="SMART" id="SM00324">
    <property type="entry name" value="RhoGAP"/>
    <property type="match status" value="1"/>
</dbReference>
<reference evidence="8 9" key="1">
    <citation type="submission" date="2020-12" db="EMBL/GenBank/DDBJ databases">
        <title>Metabolic potential, ecology and presence of endohyphal bacteria is reflected in genomic diversity of Mucoromycotina.</title>
        <authorList>
            <person name="Muszewska A."/>
            <person name="Okrasinska A."/>
            <person name="Steczkiewicz K."/>
            <person name="Drgas O."/>
            <person name="Orlowska M."/>
            <person name="Perlinska-Lenart U."/>
            <person name="Aleksandrzak-Piekarczyk T."/>
            <person name="Szatraj K."/>
            <person name="Zielenkiewicz U."/>
            <person name="Pilsyk S."/>
            <person name="Malc E."/>
            <person name="Mieczkowski P."/>
            <person name="Kruszewska J.S."/>
            <person name="Biernat P."/>
            <person name="Pawlowska J."/>
        </authorList>
    </citation>
    <scope>NUCLEOTIDE SEQUENCE [LARGE SCALE GENOMIC DNA]</scope>
    <source>
        <strain evidence="8 9">CBS 142.35</strain>
    </source>
</reference>
<name>A0A8H7S101_9FUNG</name>
<dbReference type="GO" id="GO:0007165">
    <property type="term" value="P:signal transduction"/>
    <property type="evidence" value="ECO:0007669"/>
    <property type="project" value="InterPro"/>
</dbReference>
<feature type="region of interest" description="Disordered" evidence="5">
    <location>
        <begin position="501"/>
        <end position="532"/>
    </location>
</feature>
<keyword evidence="9" id="KW-1185">Reference proteome</keyword>
<accession>A0A8H7S101</accession>
<evidence type="ECO:0000256" key="5">
    <source>
        <dbReference type="SAM" id="MobiDB-lite"/>
    </source>
</evidence>
<dbReference type="GO" id="GO:0030833">
    <property type="term" value="P:regulation of actin filament polymerization"/>
    <property type="evidence" value="ECO:0007669"/>
    <property type="project" value="TreeGrafter"/>
</dbReference>
<keyword evidence="2 4" id="KW-0479">Metal-binding</keyword>
<protein>
    <recommendedName>
        <fullName evidence="10">RhoGAP-domain-containing protein</fullName>
    </recommendedName>
</protein>
<feature type="domain" description="LIM zinc-binding" evidence="6">
    <location>
        <begin position="89"/>
        <end position="149"/>
    </location>
</feature>
<dbReference type="InterPro" id="IPR001781">
    <property type="entry name" value="Znf_LIM"/>
</dbReference>
<evidence type="ECO:0000256" key="4">
    <source>
        <dbReference type="PROSITE-ProRule" id="PRU00125"/>
    </source>
</evidence>
<evidence type="ECO:0000259" key="6">
    <source>
        <dbReference type="PROSITE" id="PS50023"/>
    </source>
</evidence>
<evidence type="ECO:0000313" key="8">
    <source>
        <dbReference type="EMBL" id="KAG2220188.1"/>
    </source>
</evidence>
<feature type="compositionally biased region" description="Basic and acidic residues" evidence="5">
    <location>
        <begin position="517"/>
        <end position="532"/>
    </location>
</feature>
<dbReference type="PROSITE" id="PS50023">
    <property type="entry name" value="LIM_DOMAIN_2"/>
    <property type="match status" value="3"/>
</dbReference>
<organism evidence="8 9">
    <name type="scientific">Circinella minor</name>
    <dbReference type="NCBI Taxonomy" id="1195481"/>
    <lineage>
        <taxon>Eukaryota</taxon>
        <taxon>Fungi</taxon>
        <taxon>Fungi incertae sedis</taxon>
        <taxon>Mucoromycota</taxon>
        <taxon>Mucoromycotina</taxon>
        <taxon>Mucoromycetes</taxon>
        <taxon>Mucorales</taxon>
        <taxon>Lichtheimiaceae</taxon>
        <taxon>Circinella</taxon>
    </lineage>
</organism>
<evidence type="ECO:0008006" key="10">
    <source>
        <dbReference type="Google" id="ProtNLM"/>
    </source>
</evidence>
<dbReference type="CDD" id="cd09392">
    <property type="entry name" value="LIM2_Lrg1p_like"/>
    <property type="match status" value="1"/>
</dbReference>
<sequence length="1054" mass="118959">MTPRDCSSDSAQCDQLQSTPSPTPSGINCTACQQPLDGEFVRALDGMFHWSCFSCLDCNKPVASRFFPINHDGRQRPLCERDYFRRLNLVCESCGEALRGPYITAVGKKFHLEHFCCHACSVVLGPSDSYYEHENNVYCHYHYSVKFAIKCSGCRTAILKQFVEINRNNVDEHWHPECYMIHKFWNVKVAQSLDNNNNNDDNNDNNKDLVHQDQDVSKMTMDELRDAQVAMEDKVYRIWTVLSAFEESAAACISDMLLHVSGGSYLEGLRMADYFVTHVEVLFGAIDDLVLQYHAQSNAELQHERESRLLCKKIINFFSLLSQTQETGLRRMGITEELLSLVTGLAHYLKVLIRISLTGALRLETKQDKSSAISRFLSQLVESANKQRYTSAELDSPLTSDACHFCQKTCDDECFKHHHKRWHDKCFACSKCCLPLRDEFENTYWDPKESILLCSHCGNSTLGFEQGFEHVSQLQQFSFLLRYSHRRLYILLNVSVDDTNNKSTQDPILGNTPPGRLTHESRTKSHSEGEKLQEKINLGDIKRMKSTHMKRKMTDSNRVAKRSTLMETPSPTSAFITNGSTGETGTATDECNSLNVGRVTHSPTPTPTATTTTKNNENQLNSIVAPQQPIVDTVTSRTHTQSYEKIKPIGKFTYLAELSALNHFMVKHIAVLYLEELLKDSFTLEELADLIDDKKNPTLWGKFVTSLKTNKKPPKEGTFGVPLDTLVEKSGTDSNLGAGPSRIRIPIFIDDSIATMRQMDMSVEGIFRKNGNIRRLKEISEEIDTNPTNVQLMNEGPIQVAALTKKFLRELPEPLLTFKLHKLFTSVHRLKSAEDRKRALHLACCLLPKPNRDTLEVLFLFLKWVATFAQTGESSGSKMTLHNIATVLAPNVLYNKGKDPVKDDSFASIEAVDLLLQYQEEFCTVPEDIVMPLQSLSYGEDDMEASARDILRKCEVVMKLKKMRVTDDHFPSMPTRQHSSPPAISTYKKPPAEPVLYQELSSSPVDQVQPLNGNHGIPPTTPLPITTNNNINNNYNNNNNTVAGTTDIGRALEN</sequence>
<dbReference type="PROSITE" id="PS50238">
    <property type="entry name" value="RHOGAP"/>
    <property type="match status" value="1"/>
</dbReference>
<evidence type="ECO:0000259" key="7">
    <source>
        <dbReference type="PROSITE" id="PS50238"/>
    </source>
</evidence>
<feature type="region of interest" description="Disordered" evidence="5">
    <location>
        <begin position="595"/>
        <end position="614"/>
    </location>
</feature>
<dbReference type="InterPro" id="IPR000198">
    <property type="entry name" value="RhoGAP_dom"/>
</dbReference>
<dbReference type="GO" id="GO:0005096">
    <property type="term" value="F:GTPase activator activity"/>
    <property type="evidence" value="ECO:0007669"/>
    <property type="project" value="UniProtKB-KW"/>
</dbReference>
<dbReference type="GO" id="GO:0046872">
    <property type="term" value="F:metal ion binding"/>
    <property type="evidence" value="ECO:0007669"/>
    <property type="project" value="UniProtKB-KW"/>
</dbReference>
<dbReference type="Proteomes" id="UP000646827">
    <property type="component" value="Unassembled WGS sequence"/>
</dbReference>
<dbReference type="GO" id="GO:0051056">
    <property type="term" value="P:regulation of small GTPase mediated signal transduction"/>
    <property type="evidence" value="ECO:0007669"/>
    <property type="project" value="TreeGrafter"/>
</dbReference>
<keyword evidence="3 4" id="KW-0862">Zinc</keyword>
<proteinExistence type="predicted"/>
<feature type="compositionally biased region" description="Polar residues" evidence="5">
    <location>
        <begin position="8"/>
        <end position="24"/>
    </location>
</feature>
<dbReference type="AlphaFoldDB" id="A0A8H7S101"/>
<feature type="domain" description="Rho-GAP" evidence="7">
    <location>
        <begin position="721"/>
        <end position="923"/>
    </location>
</feature>
<dbReference type="EMBL" id="JAEPRB010000149">
    <property type="protein sequence ID" value="KAG2220188.1"/>
    <property type="molecule type" value="Genomic_DNA"/>
</dbReference>
<dbReference type="SUPFAM" id="SSF57716">
    <property type="entry name" value="Glucocorticoid receptor-like (DNA-binding domain)"/>
    <property type="match status" value="2"/>
</dbReference>